<evidence type="ECO:0000313" key="3">
    <source>
        <dbReference type="Proteomes" id="UP000004259"/>
    </source>
</evidence>
<dbReference type="Proteomes" id="UP000004259">
    <property type="component" value="Unassembled WGS sequence"/>
</dbReference>
<name>E9SG18_RUMAL</name>
<comment type="caution">
    <text evidence="2">The sequence shown here is derived from an EMBL/GenBank/DDBJ whole genome shotgun (WGS) entry which is preliminary data.</text>
</comment>
<dbReference type="AlphaFoldDB" id="E9SG18"/>
<protein>
    <submittedName>
        <fullName evidence="2">Conserved domain protein</fullName>
    </submittedName>
</protein>
<evidence type="ECO:0000256" key="1">
    <source>
        <dbReference type="SAM" id="Coils"/>
    </source>
</evidence>
<feature type="coiled-coil region" evidence="1">
    <location>
        <begin position="263"/>
        <end position="290"/>
    </location>
</feature>
<dbReference type="STRING" id="246199.CUS_7739"/>
<sequence length="331" mass="38958">MKRVREHSDGVCKALGINIHPNLTGKGCSMKYNEWQHKQNGTSWKEEIRQIIDSLIPTVNSLDELLQAIEECGYEVKRGKYISIRTLEQKKFVRTKTLGEEYTEESLKIRITYREVSTDLQSSQDDDSKLWAAYSSIIGDVRILADQHRKVPRKQNVTMPYSADNDLDVYRLSAQLSVMNKYNIRSLGELEGMITDTSKEYEKLRVEINELTEQHDRISSLAEQVKEYYSLSEKGELSEVEKVKLSMYKQAMNNNNILTRADFDRLTEQSHNISRKIEALKEMLKKCRQQHEVFKDIFETYDRLSKHDYFAEMVDEERQRQELLRKKKPKR</sequence>
<proteinExistence type="predicted"/>
<dbReference type="eggNOG" id="COG3843">
    <property type="taxonomic scope" value="Bacteria"/>
</dbReference>
<feature type="coiled-coil region" evidence="1">
    <location>
        <begin position="187"/>
        <end position="221"/>
    </location>
</feature>
<organism evidence="2 3">
    <name type="scientific">Ruminococcus albus 8</name>
    <dbReference type="NCBI Taxonomy" id="246199"/>
    <lineage>
        <taxon>Bacteria</taxon>
        <taxon>Bacillati</taxon>
        <taxon>Bacillota</taxon>
        <taxon>Clostridia</taxon>
        <taxon>Eubacteriales</taxon>
        <taxon>Oscillospiraceae</taxon>
        <taxon>Ruminococcus</taxon>
    </lineage>
</organism>
<reference evidence="2 3" key="1">
    <citation type="submission" date="2011-02" db="EMBL/GenBank/DDBJ databases">
        <authorList>
            <person name="Nelson K.E."/>
            <person name="Sutton G."/>
            <person name="Torralba M."/>
            <person name="Durkin S."/>
            <person name="Harkins D."/>
            <person name="Montgomery R."/>
            <person name="Ziemer C."/>
            <person name="Klaassens E."/>
            <person name="Ocuiv P."/>
            <person name="Morrison M."/>
        </authorList>
    </citation>
    <scope>NUCLEOTIDE SEQUENCE [LARGE SCALE GENOMIC DNA]</scope>
    <source>
        <strain evidence="2 3">8</strain>
    </source>
</reference>
<keyword evidence="1" id="KW-0175">Coiled coil</keyword>
<accession>E9SG18</accession>
<evidence type="ECO:0000313" key="2">
    <source>
        <dbReference type="EMBL" id="EGC01807.1"/>
    </source>
</evidence>
<keyword evidence="3" id="KW-1185">Reference proteome</keyword>
<dbReference type="EMBL" id="ADKM02000122">
    <property type="protein sequence ID" value="EGC01807.1"/>
    <property type="molecule type" value="Genomic_DNA"/>
</dbReference>
<gene>
    <name evidence="2" type="ORF">CUS_7739</name>
</gene>